<evidence type="ECO:0000256" key="2">
    <source>
        <dbReference type="SAM" id="MobiDB-lite"/>
    </source>
</evidence>
<accession>A0A5A8EJ84</accession>
<dbReference type="InterPro" id="IPR002075">
    <property type="entry name" value="NTF2_dom"/>
</dbReference>
<dbReference type="Pfam" id="PF02136">
    <property type="entry name" value="NTF2"/>
    <property type="match status" value="1"/>
</dbReference>
<keyword evidence="1" id="KW-0694">RNA-binding</keyword>
<feature type="compositionally biased region" description="Low complexity" evidence="2">
    <location>
        <begin position="218"/>
        <end position="234"/>
    </location>
</feature>
<evidence type="ECO:0000259" key="3">
    <source>
        <dbReference type="PROSITE" id="PS50177"/>
    </source>
</evidence>
<dbReference type="Gene3D" id="3.10.450.50">
    <property type="match status" value="1"/>
</dbReference>
<evidence type="ECO:0000256" key="1">
    <source>
        <dbReference type="ARBA" id="ARBA00022884"/>
    </source>
</evidence>
<dbReference type="SUPFAM" id="SSF54427">
    <property type="entry name" value="NTF2-like"/>
    <property type="match status" value="1"/>
</dbReference>
<sequence>MSLFAALEGAIAHGKFDEMKSFYGPESQAYFNADPAVTSMPESGSAVGPEAIAEAARSEFGGKTVHFNIATLFHQTASTGAPLLVATGKVHIGTHKFPFSHTVLLAPASEDTDSTAFYVRNEILTVTGAGVDLVSGGSAAAAAAIAIDDSSEEPAAPAEDVLQVEGSATAQPADTGARLPAPSARLPAAIHPKPSAAQAATEVTAPSMGGFEWDNDTASPAAAPATAAEAAPAPAAAPASDVELSVFVRRSPSAPAITDADAVAAFSPFGADPRFIIRNPSDGGSFAVKFSNKASVQACLEAGTVVLGGVPATIEARTSEPRRGGGEGSGRSSRGGASRARRGNRTGAAGGDGAGEGASRSAGTRGRRGGAGRSGASRGAPARA</sequence>
<comment type="caution">
    <text evidence="4">The sequence shown here is derived from an EMBL/GenBank/DDBJ whole genome shotgun (WGS) entry which is preliminary data.</text>
</comment>
<dbReference type="AlphaFoldDB" id="A0A5A8EJ84"/>
<feature type="region of interest" description="Disordered" evidence="2">
    <location>
        <begin position="150"/>
        <end position="181"/>
    </location>
</feature>
<protein>
    <recommendedName>
        <fullName evidence="3">NTF2 domain-containing protein</fullName>
    </recommendedName>
</protein>
<feature type="region of interest" description="Disordered" evidence="2">
    <location>
        <begin position="207"/>
        <end position="234"/>
    </location>
</feature>
<dbReference type="PROSITE" id="PS50177">
    <property type="entry name" value="NTF2_DOMAIN"/>
    <property type="match status" value="1"/>
</dbReference>
<feature type="region of interest" description="Disordered" evidence="2">
    <location>
        <begin position="316"/>
        <end position="384"/>
    </location>
</feature>
<feature type="compositionally biased region" description="Low complexity" evidence="2">
    <location>
        <begin position="374"/>
        <end position="384"/>
    </location>
</feature>
<name>A0A5A8EJ84_CAFRO</name>
<organism evidence="4 5">
    <name type="scientific">Cafeteria roenbergensis</name>
    <name type="common">Marine flagellate</name>
    <dbReference type="NCBI Taxonomy" id="33653"/>
    <lineage>
        <taxon>Eukaryota</taxon>
        <taxon>Sar</taxon>
        <taxon>Stramenopiles</taxon>
        <taxon>Bigyra</taxon>
        <taxon>Opalozoa</taxon>
        <taxon>Bicosoecida</taxon>
        <taxon>Cafeteriaceae</taxon>
        <taxon>Cafeteria</taxon>
    </lineage>
</organism>
<dbReference type="GO" id="GO:0005829">
    <property type="term" value="C:cytosol"/>
    <property type="evidence" value="ECO:0007669"/>
    <property type="project" value="TreeGrafter"/>
</dbReference>
<evidence type="ECO:0000313" key="5">
    <source>
        <dbReference type="Proteomes" id="UP000322899"/>
    </source>
</evidence>
<proteinExistence type="predicted"/>
<dbReference type="EMBL" id="VLTO01000004">
    <property type="protein sequence ID" value="KAA0177258.1"/>
    <property type="molecule type" value="Genomic_DNA"/>
</dbReference>
<dbReference type="InterPro" id="IPR039539">
    <property type="entry name" value="Ras_GTPase_bind_prot"/>
</dbReference>
<dbReference type="Proteomes" id="UP000322899">
    <property type="component" value="Unassembled WGS sequence"/>
</dbReference>
<dbReference type="PANTHER" id="PTHR10693">
    <property type="entry name" value="RAS GTPASE-ACTIVATING PROTEIN-BINDING PROTEIN"/>
    <property type="match status" value="1"/>
</dbReference>
<dbReference type="PANTHER" id="PTHR10693:SF20">
    <property type="entry name" value="AT27578P"/>
    <property type="match status" value="1"/>
</dbReference>
<dbReference type="GO" id="GO:0003729">
    <property type="term" value="F:mRNA binding"/>
    <property type="evidence" value="ECO:0007669"/>
    <property type="project" value="TreeGrafter"/>
</dbReference>
<dbReference type="GO" id="GO:1990904">
    <property type="term" value="C:ribonucleoprotein complex"/>
    <property type="evidence" value="ECO:0007669"/>
    <property type="project" value="TreeGrafter"/>
</dbReference>
<gene>
    <name evidence="4" type="ORF">FNF27_01038</name>
</gene>
<evidence type="ECO:0000313" key="4">
    <source>
        <dbReference type="EMBL" id="KAA0177258.1"/>
    </source>
</evidence>
<feature type="domain" description="NTF2" evidence="3">
    <location>
        <begin position="1"/>
        <end position="126"/>
    </location>
</feature>
<dbReference type="InterPro" id="IPR032710">
    <property type="entry name" value="NTF2-like_dom_sf"/>
</dbReference>
<reference evidence="4 5" key="1">
    <citation type="submission" date="2019-07" db="EMBL/GenBank/DDBJ databases">
        <title>Genomes of Cafeteria roenbergensis.</title>
        <authorList>
            <person name="Fischer M.G."/>
            <person name="Hackl T."/>
            <person name="Roman M."/>
        </authorList>
    </citation>
    <scope>NUCLEOTIDE SEQUENCE [LARGE SCALE GENOMIC DNA]</scope>
    <source>
        <strain evidence="4 5">E4-10P</strain>
    </source>
</reference>
<dbReference type="InterPro" id="IPR018222">
    <property type="entry name" value="Nuclear_transport_factor_2_euk"/>
</dbReference>